<proteinExistence type="predicted"/>
<reference evidence="1 2" key="1">
    <citation type="journal article" date="2019" name="Sci. Rep.">
        <title>Orb-weaving spider Araneus ventricosus genome elucidates the spidroin gene catalogue.</title>
        <authorList>
            <person name="Kono N."/>
            <person name="Nakamura H."/>
            <person name="Ohtoshi R."/>
            <person name="Moran D.A.P."/>
            <person name="Shinohara A."/>
            <person name="Yoshida Y."/>
            <person name="Fujiwara M."/>
            <person name="Mori M."/>
            <person name="Tomita M."/>
            <person name="Arakawa K."/>
        </authorList>
    </citation>
    <scope>NUCLEOTIDE SEQUENCE [LARGE SCALE GENOMIC DNA]</scope>
</reference>
<accession>A0A4Y2AR06</accession>
<comment type="caution">
    <text evidence="1">The sequence shown here is derived from an EMBL/GenBank/DDBJ whole genome shotgun (WGS) entry which is preliminary data.</text>
</comment>
<keyword evidence="2" id="KW-1185">Reference proteome</keyword>
<sequence length="163" mass="18643">MPPTVRRMVSFSSTRVVGEPRYTRDFKYPHNQKSAGVKSGDREGHLNLQPQLITPFSVKVCNRNVLTSRAKWGGAPSYMKVTTGNMSFLQYRHNVVTQKRNLPFCSDCTGFPAGYRTTLFKKERAQYERRGGNHTKQSHEENAVAWSGTHEGLTSPRYDYFAY</sequence>
<protein>
    <submittedName>
        <fullName evidence="1">Uncharacterized protein</fullName>
    </submittedName>
</protein>
<dbReference type="OrthoDB" id="6457806at2759"/>
<evidence type="ECO:0000313" key="1">
    <source>
        <dbReference type="EMBL" id="GBL82382.1"/>
    </source>
</evidence>
<dbReference type="AlphaFoldDB" id="A0A4Y2AR06"/>
<organism evidence="1 2">
    <name type="scientific">Araneus ventricosus</name>
    <name type="common">Orbweaver spider</name>
    <name type="synonym">Epeira ventricosa</name>
    <dbReference type="NCBI Taxonomy" id="182803"/>
    <lineage>
        <taxon>Eukaryota</taxon>
        <taxon>Metazoa</taxon>
        <taxon>Ecdysozoa</taxon>
        <taxon>Arthropoda</taxon>
        <taxon>Chelicerata</taxon>
        <taxon>Arachnida</taxon>
        <taxon>Araneae</taxon>
        <taxon>Araneomorphae</taxon>
        <taxon>Entelegynae</taxon>
        <taxon>Araneoidea</taxon>
        <taxon>Araneidae</taxon>
        <taxon>Araneus</taxon>
    </lineage>
</organism>
<gene>
    <name evidence="1" type="ORF">AVEN_252534_1</name>
</gene>
<dbReference type="EMBL" id="BGPR01000028">
    <property type="protein sequence ID" value="GBL82382.1"/>
    <property type="molecule type" value="Genomic_DNA"/>
</dbReference>
<name>A0A4Y2AR06_ARAVE</name>
<evidence type="ECO:0000313" key="2">
    <source>
        <dbReference type="Proteomes" id="UP000499080"/>
    </source>
</evidence>
<dbReference type="Proteomes" id="UP000499080">
    <property type="component" value="Unassembled WGS sequence"/>
</dbReference>